<dbReference type="Gene3D" id="3.40.50.720">
    <property type="entry name" value="NAD(P)-binding Rossmann-like Domain"/>
    <property type="match status" value="1"/>
</dbReference>
<dbReference type="InterPro" id="IPR036291">
    <property type="entry name" value="NAD(P)-bd_dom_sf"/>
</dbReference>
<feature type="domain" description="NmrA-like" evidence="3">
    <location>
        <begin position="63"/>
        <end position="285"/>
    </location>
</feature>
<dbReference type="Pfam" id="PF05368">
    <property type="entry name" value="NmrA"/>
    <property type="match status" value="1"/>
</dbReference>
<dbReference type="SUPFAM" id="SSF51735">
    <property type="entry name" value="NAD(P)-binding Rossmann-fold domains"/>
    <property type="match status" value="1"/>
</dbReference>
<keyword evidence="5" id="KW-1185">Reference proteome</keyword>
<name>A0ABR1J6D8_9AGAR</name>
<protein>
    <recommendedName>
        <fullName evidence="3">NmrA-like domain-containing protein</fullName>
    </recommendedName>
</protein>
<dbReference type="Proteomes" id="UP001498398">
    <property type="component" value="Unassembled WGS sequence"/>
</dbReference>
<gene>
    <name evidence="4" type="ORF">VKT23_013159</name>
</gene>
<evidence type="ECO:0000256" key="2">
    <source>
        <dbReference type="ARBA" id="ARBA00022857"/>
    </source>
</evidence>
<evidence type="ECO:0000313" key="5">
    <source>
        <dbReference type="Proteomes" id="UP001498398"/>
    </source>
</evidence>
<reference evidence="4 5" key="1">
    <citation type="submission" date="2024-01" db="EMBL/GenBank/DDBJ databases">
        <title>A draft genome for the cacao thread blight pathogen Marasmiellus scandens.</title>
        <authorList>
            <person name="Baruah I.K."/>
            <person name="Leung J."/>
            <person name="Bukari Y."/>
            <person name="Amoako-Attah I."/>
            <person name="Meinhardt L.W."/>
            <person name="Bailey B.A."/>
            <person name="Cohen S.P."/>
        </authorList>
    </citation>
    <scope>NUCLEOTIDE SEQUENCE [LARGE SCALE GENOMIC DNA]</scope>
    <source>
        <strain evidence="4 5">GH-19</strain>
    </source>
</reference>
<dbReference type="CDD" id="cd05251">
    <property type="entry name" value="NmrA_like_SDR_a"/>
    <property type="match status" value="1"/>
</dbReference>
<dbReference type="InterPro" id="IPR008030">
    <property type="entry name" value="NmrA-like"/>
</dbReference>
<dbReference type="PANTHER" id="PTHR42748">
    <property type="entry name" value="NITROGEN METABOLITE REPRESSION PROTEIN NMRA FAMILY MEMBER"/>
    <property type="match status" value="1"/>
</dbReference>
<evidence type="ECO:0000259" key="3">
    <source>
        <dbReference type="Pfam" id="PF05368"/>
    </source>
</evidence>
<organism evidence="4 5">
    <name type="scientific">Marasmiellus scandens</name>
    <dbReference type="NCBI Taxonomy" id="2682957"/>
    <lineage>
        <taxon>Eukaryota</taxon>
        <taxon>Fungi</taxon>
        <taxon>Dikarya</taxon>
        <taxon>Basidiomycota</taxon>
        <taxon>Agaricomycotina</taxon>
        <taxon>Agaricomycetes</taxon>
        <taxon>Agaricomycetidae</taxon>
        <taxon>Agaricales</taxon>
        <taxon>Marasmiineae</taxon>
        <taxon>Omphalotaceae</taxon>
        <taxon>Marasmiellus</taxon>
    </lineage>
</organism>
<comment type="similarity">
    <text evidence="1">Belongs to the NmrA-type oxidoreductase family.</text>
</comment>
<comment type="caution">
    <text evidence="4">The sequence shown here is derived from an EMBL/GenBank/DDBJ whole genome shotgun (WGS) entry which is preliminary data.</text>
</comment>
<keyword evidence="2" id="KW-0521">NADP</keyword>
<proteinExistence type="inferred from homology"/>
<dbReference type="EMBL" id="JBANRG010000035">
    <property type="protein sequence ID" value="KAK7449686.1"/>
    <property type="molecule type" value="Genomic_DNA"/>
</dbReference>
<dbReference type="PANTHER" id="PTHR42748:SF7">
    <property type="entry name" value="NMRA LIKE REDOX SENSOR 1-RELATED"/>
    <property type="match status" value="1"/>
</dbReference>
<dbReference type="Gene3D" id="3.90.25.10">
    <property type="entry name" value="UDP-galactose 4-epimerase, domain 1"/>
    <property type="match status" value="1"/>
</dbReference>
<dbReference type="InterPro" id="IPR051164">
    <property type="entry name" value="NmrA-like_oxidored"/>
</dbReference>
<evidence type="ECO:0000256" key="1">
    <source>
        <dbReference type="ARBA" id="ARBA00006328"/>
    </source>
</evidence>
<sequence length="369" mass="41085">MVFSNELSFVSPDLKVEAITLYNPRHLPSVQEIAGPLLEYPRPLCAAAGTETAMDVKKLQEQTGQQGSSVVDFLLKEPAGTFKIRAITRNPESAASKALAAKGIEVVKAELSSLEETTKAFEGAWGVFGVTQFYEHGYEKEQLHGKNIVEAAKAAGVKHLVWSTVEGREGECGAISWRSKAQIEDLVIASGIPYTFVYIPMYYENFWTSFFAPSYDEEKGFNWTVGFMPDVPIFAFSVSDMGAWVVPAFREPEQWNGKKIKTVVEFLSLRDIAQQFSEVTGEKAFLALELSKEAFEASRGEPNSVQELMYLSWEFVARAEPDSGVRSKEQTLSIYPQAKTYREWLKSSQMVKDHVAKLKAEAAAKKSQA</sequence>
<evidence type="ECO:0000313" key="4">
    <source>
        <dbReference type="EMBL" id="KAK7449686.1"/>
    </source>
</evidence>
<accession>A0ABR1J6D8</accession>